<name>A0A420DJN4_9RHOB</name>
<dbReference type="STRING" id="1443111.Z949_905"/>
<dbReference type="SUPFAM" id="SSF142019">
    <property type="entry name" value="Nqo1 FMN-binding domain-like"/>
    <property type="match status" value="1"/>
</dbReference>
<dbReference type="PANTHER" id="PTHR43578">
    <property type="entry name" value="NADH-QUINONE OXIDOREDUCTASE SUBUNIT F"/>
    <property type="match status" value="1"/>
</dbReference>
<evidence type="ECO:0000256" key="7">
    <source>
        <dbReference type="SAM" id="MobiDB-lite"/>
    </source>
</evidence>
<evidence type="ECO:0000256" key="2">
    <source>
        <dbReference type="ARBA" id="ARBA00007523"/>
    </source>
</evidence>
<keyword evidence="6" id="KW-0411">Iron-sulfur</keyword>
<dbReference type="Gene3D" id="1.10.10.1590">
    <property type="entry name" value="NADH-quinone oxidoreductase subunit E"/>
    <property type="match status" value="1"/>
</dbReference>
<dbReference type="InterPro" id="IPR037225">
    <property type="entry name" value="Nuo51_FMN-bd_sf"/>
</dbReference>
<dbReference type="Gene3D" id="1.20.1440.230">
    <property type="entry name" value="NADH-ubiquinone oxidoreductase 51kDa subunit, iron-sulphur binding domain"/>
    <property type="match status" value="1"/>
</dbReference>
<keyword evidence="10" id="KW-1185">Reference proteome</keyword>
<dbReference type="GO" id="GO:0051539">
    <property type="term" value="F:4 iron, 4 sulfur cluster binding"/>
    <property type="evidence" value="ECO:0007669"/>
    <property type="project" value="UniProtKB-KW"/>
</dbReference>
<dbReference type="Gene3D" id="3.10.20.600">
    <property type="match status" value="1"/>
</dbReference>
<dbReference type="InterPro" id="IPR001949">
    <property type="entry name" value="NADH-UbQ_OxRdtase_51kDa_CS"/>
</dbReference>
<evidence type="ECO:0000256" key="5">
    <source>
        <dbReference type="ARBA" id="ARBA00023004"/>
    </source>
</evidence>
<dbReference type="GO" id="GO:0046872">
    <property type="term" value="F:metal ion binding"/>
    <property type="evidence" value="ECO:0007669"/>
    <property type="project" value="UniProtKB-KW"/>
</dbReference>
<gene>
    <name evidence="9" type="ORF">C8N30_3565</name>
</gene>
<feature type="domain" description="NADH-ubiquinone oxidoreductase 51kDa subunit iron-sulphur binding" evidence="8">
    <location>
        <begin position="495"/>
        <end position="540"/>
    </location>
</feature>
<dbReference type="RefSeq" id="WP_025061529.1">
    <property type="nucleotide sequence ID" value="NZ_RAQK01000002.1"/>
</dbReference>
<dbReference type="Pfam" id="PF01512">
    <property type="entry name" value="Complex1_51K"/>
    <property type="match status" value="1"/>
</dbReference>
<evidence type="ECO:0000256" key="3">
    <source>
        <dbReference type="ARBA" id="ARBA00022485"/>
    </source>
</evidence>
<comment type="caution">
    <text evidence="9">The sequence shown here is derived from an EMBL/GenBank/DDBJ whole genome shotgun (WGS) entry which is preliminary data.</text>
</comment>
<feature type="compositionally biased region" description="Basic and acidic residues" evidence="7">
    <location>
        <begin position="1"/>
        <end position="19"/>
    </location>
</feature>
<dbReference type="Pfam" id="PF10531">
    <property type="entry name" value="SLBB"/>
    <property type="match status" value="1"/>
</dbReference>
<protein>
    <submittedName>
        <fullName evidence="9">NAD-dependent formate dehydrogenase flavoprotein subunit</fullName>
    </submittedName>
</protein>
<evidence type="ECO:0000256" key="4">
    <source>
        <dbReference type="ARBA" id="ARBA00022723"/>
    </source>
</evidence>
<dbReference type="GO" id="GO:0010181">
    <property type="term" value="F:FMN binding"/>
    <property type="evidence" value="ECO:0007669"/>
    <property type="project" value="InterPro"/>
</dbReference>
<dbReference type="GO" id="GO:0008137">
    <property type="term" value="F:NADH dehydrogenase (ubiquinone) activity"/>
    <property type="evidence" value="ECO:0007669"/>
    <property type="project" value="InterPro"/>
</dbReference>
<feature type="region of interest" description="Disordered" evidence="7">
    <location>
        <begin position="1"/>
        <end position="36"/>
    </location>
</feature>
<dbReference type="Pfam" id="PF01257">
    <property type="entry name" value="2Fe-2S_thioredx"/>
    <property type="match status" value="1"/>
</dbReference>
<dbReference type="PROSITE" id="PS00644">
    <property type="entry name" value="COMPLEX1_51K_1"/>
    <property type="match status" value="1"/>
</dbReference>
<evidence type="ECO:0000313" key="9">
    <source>
        <dbReference type="EMBL" id="RKE94437.1"/>
    </source>
</evidence>
<comment type="cofactor">
    <cofactor evidence="1">
        <name>FMN</name>
        <dbReference type="ChEBI" id="CHEBI:58210"/>
    </cofactor>
</comment>
<dbReference type="SMART" id="SM00928">
    <property type="entry name" value="NADH_4Fe-4S"/>
    <property type="match status" value="1"/>
</dbReference>
<dbReference type="AlphaFoldDB" id="A0A420DJN4"/>
<comment type="similarity">
    <text evidence="2">Belongs to the complex I 51 kDa subunit family.</text>
</comment>
<dbReference type="Pfam" id="PF10589">
    <property type="entry name" value="NADH_4Fe-4S"/>
    <property type="match status" value="1"/>
</dbReference>
<organism evidence="9 10">
    <name type="scientific">Sulfitobacter guttiformis</name>
    <dbReference type="NCBI Taxonomy" id="74349"/>
    <lineage>
        <taxon>Bacteria</taxon>
        <taxon>Pseudomonadati</taxon>
        <taxon>Pseudomonadota</taxon>
        <taxon>Alphaproteobacteria</taxon>
        <taxon>Rhodobacterales</taxon>
        <taxon>Roseobacteraceae</taxon>
        <taxon>Sulfitobacter</taxon>
    </lineage>
</organism>
<dbReference type="InterPro" id="IPR041921">
    <property type="entry name" value="NuoE_N"/>
</dbReference>
<dbReference type="PROSITE" id="PS00645">
    <property type="entry name" value="COMPLEX1_51K_2"/>
    <property type="match status" value="1"/>
</dbReference>
<dbReference type="FunFam" id="3.40.50.11540:FF:000003">
    <property type="entry name" value="NAD-dependent formate dehydrogenase flavoprotein subunit"/>
    <property type="match status" value="1"/>
</dbReference>
<evidence type="ECO:0000256" key="6">
    <source>
        <dbReference type="ARBA" id="ARBA00023014"/>
    </source>
</evidence>
<dbReference type="InterPro" id="IPR037207">
    <property type="entry name" value="Nuop51_4Fe4S-bd_sf"/>
</dbReference>
<dbReference type="CDD" id="cd03082">
    <property type="entry name" value="TRX_Fd_NuoE_W_FDH_beta"/>
    <property type="match status" value="1"/>
</dbReference>
<keyword evidence="4" id="KW-0479">Metal-binding</keyword>
<reference evidence="9 10" key="1">
    <citation type="submission" date="2018-09" db="EMBL/GenBank/DDBJ databases">
        <title>Genomic Encyclopedia of Archaeal and Bacterial Type Strains, Phase II (KMG-II): from individual species to whole genera.</title>
        <authorList>
            <person name="Goeker M."/>
        </authorList>
    </citation>
    <scope>NUCLEOTIDE SEQUENCE [LARGE SCALE GENOMIC DNA]</scope>
    <source>
        <strain evidence="9 10">DSM 11458</strain>
    </source>
</reference>
<dbReference type="EMBL" id="RAQK01000002">
    <property type="protein sequence ID" value="RKE94437.1"/>
    <property type="molecule type" value="Genomic_DNA"/>
</dbReference>
<dbReference type="InterPro" id="IPR011538">
    <property type="entry name" value="Nuo51_FMN-bd"/>
</dbReference>
<dbReference type="OrthoDB" id="9761899at2"/>
<dbReference type="SUPFAM" id="SSF140490">
    <property type="entry name" value="Nqo1C-terminal domain-like"/>
    <property type="match status" value="1"/>
</dbReference>
<dbReference type="Proteomes" id="UP000284407">
    <property type="component" value="Unassembled WGS sequence"/>
</dbReference>
<dbReference type="Gene3D" id="3.40.30.10">
    <property type="entry name" value="Glutaredoxin"/>
    <property type="match status" value="1"/>
</dbReference>
<proteinExistence type="inferred from homology"/>
<evidence type="ECO:0000256" key="1">
    <source>
        <dbReference type="ARBA" id="ARBA00001917"/>
    </source>
</evidence>
<dbReference type="FunFam" id="3.10.20.600:FF:000006">
    <property type="entry name" value="Formate dehydrogenase, beta subunit"/>
    <property type="match status" value="1"/>
</dbReference>
<dbReference type="SUPFAM" id="SSF142984">
    <property type="entry name" value="Nqo1 middle domain-like"/>
    <property type="match status" value="1"/>
</dbReference>
<evidence type="ECO:0000259" key="8">
    <source>
        <dbReference type="SMART" id="SM00928"/>
    </source>
</evidence>
<keyword evidence="5" id="KW-0408">Iron</keyword>
<dbReference type="InterPro" id="IPR036249">
    <property type="entry name" value="Thioredoxin-like_sf"/>
</dbReference>
<dbReference type="InterPro" id="IPR019554">
    <property type="entry name" value="Soluble_ligand-bd"/>
</dbReference>
<dbReference type="InterPro" id="IPR019575">
    <property type="entry name" value="Nuop51_4Fe4S-bd"/>
</dbReference>
<keyword evidence="3" id="KW-0004">4Fe-4S</keyword>
<sequence>MALDSDKNGSGKKSPEKGVWKSGAGKGRRHTKGRQLEDKAWGEVRDLLGAEPRDRDLLIEHLHLIQDAFGHLSAAHLRALAEEMRLSMAEVYEVATFYAHFDVVKEGEIPPPALTIRVCDSLSCEMAGAAALKSALEDGLDASQVRVLRAPCMGRCDTAPVLELGHAHIDNATVRKVHAAIAAGNTHAHIPAYETYAEYAAGGGYGTLADLRKDGDWEAVQEKVLASGLRGLGGAGFPSGKKWGFVRDNAGPRYLAVNGDEGEPGTFKDRYYLERVPHLFLEGMLIAAWAVEAERAYIYMRDEYPAVLHILASEIAALEDAGVVPAGYIELRRGAGAYICGEESAMIESIEGKRGMPRHRPPFVAQVGIFGRPTLVHNIETLHWIARICREGPEVLSTVEHNGRKGMRSYSVSGRVAKAGIYLLPAGSTITDIIAAAGGMAQGHKFKAYQPGGPSSGLLPASMNDIPLDFDTLQPHGSFIGSAAVVILSHKDRARDAALNMLRFFEDESCGQCTPCRVGCGKAVQLMQADSWDQGLLEELSAAMVDASICGLGQAAPNPIRLTMKHFADEI</sequence>
<evidence type="ECO:0000313" key="10">
    <source>
        <dbReference type="Proteomes" id="UP000284407"/>
    </source>
</evidence>
<accession>A0A420DJN4</accession>
<dbReference type="PANTHER" id="PTHR43578:SF3">
    <property type="entry name" value="NADH-QUINONE OXIDOREDUCTASE SUBUNIT F"/>
    <property type="match status" value="1"/>
</dbReference>
<dbReference type="SUPFAM" id="SSF52833">
    <property type="entry name" value="Thioredoxin-like"/>
    <property type="match status" value="1"/>
</dbReference>
<dbReference type="Gene3D" id="3.40.50.11540">
    <property type="entry name" value="NADH-ubiquinone oxidoreductase 51kDa subunit"/>
    <property type="match status" value="1"/>
</dbReference>